<evidence type="ECO:0000256" key="2">
    <source>
        <dbReference type="ARBA" id="ARBA00022630"/>
    </source>
</evidence>
<dbReference type="EC" id="2.7.1.26" evidence="1"/>
<dbReference type="SUPFAM" id="SSF82114">
    <property type="entry name" value="Riboflavin kinase-like"/>
    <property type="match status" value="1"/>
</dbReference>
<dbReference type="InterPro" id="IPR015865">
    <property type="entry name" value="Riboflavin_kinase_bac/euk"/>
</dbReference>
<dbReference type="RefSeq" id="WP_121214769.1">
    <property type="nucleotide sequence ID" value="NZ_RBZN01000025.1"/>
</dbReference>
<gene>
    <name evidence="9" type="ORF">D8M03_10695</name>
</gene>
<sequence length="135" mass="15356">MKKLDKEILFKGIVVHGLKVGRKLGFPTANILVDNIDQLNVSNGVYVGKVYYDNKSYDGLVNIGIKPTFNLNEKKRTIEVHILNFNENIYGDHLTLHLSHFLRSEKAFSTQESLIDQIQEDIKLAKSITEQSILV</sequence>
<evidence type="ECO:0000256" key="4">
    <source>
        <dbReference type="ARBA" id="ARBA00022679"/>
    </source>
</evidence>
<evidence type="ECO:0000313" key="9">
    <source>
        <dbReference type="EMBL" id="RKQ15972.1"/>
    </source>
</evidence>
<dbReference type="AlphaFoldDB" id="A0A494Z1U5"/>
<dbReference type="InterPro" id="IPR023468">
    <property type="entry name" value="Riboflavin_kinase"/>
</dbReference>
<protein>
    <recommendedName>
        <fullName evidence="1">riboflavin kinase</fullName>
        <ecNumber evidence="1">2.7.1.26</ecNumber>
    </recommendedName>
</protein>
<dbReference type="GO" id="GO:0008531">
    <property type="term" value="F:riboflavin kinase activity"/>
    <property type="evidence" value="ECO:0007669"/>
    <property type="project" value="UniProtKB-EC"/>
</dbReference>
<dbReference type="Pfam" id="PF01687">
    <property type="entry name" value="Flavokinase"/>
    <property type="match status" value="1"/>
</dbReference>
<evidence type="ECO:0000313" key="10">
    <source>
        <dbReference type="Proteomes" id="UP000272238"/>
    </source>
</evidence>
<proteinExistence type="predicted"/>
<dbReference type="GO" id="GO:0009398">
    <property type="term" value="P:FMN biosynthetic process"/>
    <property type="evidence" value="ECO:0007669"/>
    <property type="project" value="TreeGrafter"/>
</dbReference>
<dbReference type="PANTHER" id="PTHR22749">
    <property type="entry name" value="RIBOFLAVIN KINASE/FMN ADENYLYLTRANSFERASE"/>
    <property type="match status" value="1"/>
</dbReference>
<keyword evidence="6" id="KW-0067">ATP-binding</keyword>
<evidence type="ECO:0000256" key="6">
    <source>
        <dbReference type="ARBA" id="ARBA00022840"/>
    </source>
</evidence>
<keyword evidence="4" id="KW-0808">Transferase</keyword>
<evidence type="ECO:0000256" key="3">
    <source>
        <dbReference type="ARBA" id="ARBA00022643"/>
    </source>
</evidence>
<comment type="caution">
    <text evidence="9">The sequence shown here is derived from an EMBL/GenBank/DDBJ whole genome shotgun (WGS) entry which is preliminary data.</text>
</comment>
<organism evidence="9 10">
    <name type="scientific">Ureibacillus endophyticus</name>
    <dbReference type="NCBI Taxonomy" id="1978490"/>
    <lineage>
        <taxon>Bacteria</taxon>
        <taxon>Bacillati</taxon>
        <taxon>Bacillota</taxon>
        <taxon>Bacilli</taxon>
        <taxon>Bacillales</taxon>
        <taxon>Caryophanaceae</taxon>
        <taxon>Ureibacillus</taxon>
    </lineage>
</organism>
<reference evidence="9 10" key="1">
    <citation type="journal article" date="2016" name="Antonie Van Leeuwenhoek">
        <title>Lysinibacillus endophyticus sp. nov., an indole-3-acetic acid producing endophytic bacterium isolated from corn root (Zea mays cv. Xinken-5).</title>
        <authorList>
            <person name="Yu J."/>
            <person name="Guan X."/>
            <person name="Liu C."/>
            <person name="Xiang W."/>
            <person name="Yu Z."/>
            <person name="Liu X."/>
            <person name="Wang G."/>
        </authorList>
    </citation>
    <scope>NUCLEOTIDE SEQUENCE [LARGE SCALE GENOMIC DNA]</scope>
    <source>
        <strain evidence="9 10">DSM 100506</strain>
    </source>
</reference>
<keyword evidence="10" id="KW-1185">Reference proteome</keyword>
<feature type="domain" description="Riboflavin kinase" evidence="8">
    <location>
        <begin position="8"/>
        <end position="130"/>
    </location>
</feature>
<keyword evidence="5" id="KW-0547">Nucleotide-binding</keyword>
<dbReference type="EMBL" id="RBZN01000025">
    <property type="protein sequence ID" value="RKQ15972.1"/>
    <property type="molecule type" value="Genomic_DNA"/>
</dbReference>
<dbReference type="InterPro" id="IPR023465">
    <property type="entry name" value="Riboflavin_kinase_dom_sf"/>
</dbReference>
<evidence type="ECO:0000256" key="1">
    <source>
        <dbReference type="ARBA" id="ARBA00012105"/>
    </source>
</evidence>
<evidence type="ECO:0000256" key="7">
    <source>
        <dbReference type="ARBA" id="ARBA00047880"/>
    </source>
</evidence>
<dbReference type="OrthoDB" id="9803667at2"/>
<dbReference type="PANTHER" id="PTHR22749:SF6">
    <property type="entry name" value="RIBOFLAVIN KINASE"/>
    <property type="match status" value="1"/>
</dbReference>
<dbReference type="GO" id="GO:0005524">
    <property type="term" value="F:ATP binding"/>
    <property type="evidence" value="ECO:0007669"/>
    <property type="project" value="UniProtKB-KW"/>
</dbReference>
<dbReference type="SMART" id="SM00904">
    <property type="entry name" value="Flavokinase"/>
    <property type="match status" value="1"/>
</dbReference>
<evidence type="ECO:0000259" key="8">
    <source>
        <dbReference type="SMART" id="SM00904"/>
    </source>
</evidence>
<dbReference type="Gene3D" id="2.40.30.30">
    <property type="entry name" value="Riboflavin kinase-like"/>
    <property type="match status" value="1"/>
</dbReference>
<keyword evidence="2" id="KW-0285">Flavoprotein</keyword>
<accession>A0A494Z1U5</accession>
<name>A0A494Z1U5_9BACL</name>
<dbReference type="Proteomes" id="UP000272238">
    <property type="component" value="Unassembled WGS sequence"/>
</dbReference>
<evidence type="ECO:0000256" key="5">
    <source>
        <dbReference type="ARBA" id="ARBA00022741"/>
    </source>
</evidence>
<dbReference type="GO" id="GO:0009231">
    <property type="term" value="P:riboflavin biosynthetic process"/>
    <property type="evidence" value="ECO:0007669"/>
    <property type="project" value="InterPro"/>
</dbReference>
<comment type="catalytic activity">
    <reaction evidence="7">
        <text>riboflavin + ATP = FMN + ADP + H(+)</text>
        <dbReference type="Rhea" id="RHEA:14357"/>
        <dbReference type="ChEBI" id="CHEBI:15378"/>
        <dbReference type="ChEBI" id="CHEBI:30616"/>
        <dbReference type="ChEBI" id="CHEBI:57986"/>
        <dbReference type="ChEBI" id="CHEBI:58210"/>
        <dbReference type="ChEBI" id="CHEBI:456216"/>
        <dbReference type="EC" id="2.7.1.26"/>
    </reaction>
</comment>
<keyword evidence="3" id="KW-0288">FMN</keyword>